<accession>A0A285L9B7</accession>
<feature type="compositionally biased region" description="Polar residues" evidence="1">
    <location>
        <begin position="186"/>
        <end position="195"/>
    </location>
</feature>
<reference evidence="5" key="1">
    <citation type="submission" date="2017-09" db="EMBL/GenBank/DDBJ databases">
        <authorList>
            <person name="Varghese N."/>
            <person name="Submissions S."/>
        </authorList>
    </citation>
    <scope>NUCLEOTIDE SEQUENCE [LARGE SCALE GENOMIC DNA]</scope>
    <source>
        <strain evidence="5">DSM 45537</strain>
    </source>
</reference>
<evidence type="ECO:0000313" key="4">
    <source>
        <dbReference type="EMBL" id="SNY81063.1"/>
    </source>
</evidence>
<dbReference type="Gene3D" id="1.10.287.70">
    <property type="match status" value="1"/>
</dbReference>
<feature type="transmembrane region" description="Helical" evidence="2">
    <location>
        <begin position="106"/>
        <end position="124"/>
    </location>
</feature>
<gene>
    <name evidence="4" type="ORF">SAMN04244553_2641</name>
</gene>
<dbReference type="Pfam" id="PF07885">
    <property type="entry name" value="Ion_trans_2"/>
    <property type="match status" value="1"/>
</dbReference>
<dbReference type="InterPro" id="IPR013099">
    <property type="entry name" value="K_chnl_dom"/>
</dbReference>
<organism evidence="4 5">
    <name type="scientific">Nocardia amikacinitolerans</name>
    <dbReference type="NCBI Taxonomy" id="756689"/>
    <lineage>
        <taxon>Bacteria</taxon>
        <taxon>Bacillati</taxon>
        <taxon>Actinomycetota</taxon>
        <taxon>Actinomycetes</taxon>
        <taxon>Mycobacteriales</taxon>
        <taxon>Nocardiaceae</taxon>
        <taxon>Nocardia</taxon>
    </lineage>
</organism>
<dbReference type="EMBL" id="OBEG01000002">
    <property type="protein sequence ID" value="SNY81063.1"/>
    <property type="molecule type" value="Genomic_DNA"/>
</dbReference>
<keyword evidence="2" id="KW-0812">Transmembrane</keyword>
<proteinExistence type="predicted"/>
<feature type="region of interest" description="Disordered" evidence="1">
    <location>
        <begin position="161"/>
        <end position="195"/>
    </location>
</feature>
<dbReference type="AlphaFoldDB" id="A0A285L9B7"/>
<feature type="compositionally biased region" description="Basic and acidic residues" evidence="1">
    <location>
        <begin position="169"/>
        <end position="185"/>
    </location>
</feature>
<feature type="transmembrane region" description="Helical" evidence="2">
    <location>
        <begin position="136"/>
        <end position="154"/>
    </location>
</feature>
<protein>
    <submittedName>
        <fullName evidence="4">Ion channel</fullName>
    </submittedName>
</protein>
<dbReference type="STRING" id="1379680.GCA_001612615_02609"/>
<evidence type="ECO:0000259" key="3">
    <source>
        <dbReference type="Pfam" id="PF07885"/>
    </source>
</evidence>
<keyword evidence="2" id="KW-1133">Transmembrane helix</keyword>
<keyword evidence="5" id="KW-1185">Reference proteome</keyword>
<evidence type="ECO:0000256" key="2">
    <source>
        <dbReference type="SAM" id="Phobius"/>
    </source>
</evidence>
<evidence type="ECO:0000256" key="1">
    <source>
        <dbReference type="SAM" id="MobiDB-lite"/>
    </source>
</evidence>
<feature type="transmembrane region" description="Helical" evidence="2">
    <location>
        <begin position="30"/>
        <end position="49"/>
    </location>
</feature>
<dbReference type="Proteomes" id="UP000219565">
    <property type="component" value="Unassembled WGS sequence"/>
</dbReference>
<keyword evidence="2" id="KW-0472">Membrane</keyword>
<evidence type="ECO:0000313" key="5">
    <source>
        <dbReference type="Proteomes" id="UP000219565"/>
    </source>
</evidence>
<dbReference type="SUPFAM" id="SSF81324">
    <property type="entry name" value="Voltage-gated potassium channels"/>
    <property type="match status" value="1"/>
</dbReference>
<feature type="transmembrane region" description="Helical" evidence="2">
    <location>
        <begin position="69"/>
        <end position="86"/>
    </location>
</feature>
<feature type="domain" description="Potassium channel" evidence="3">
    <location>
        <begin position="74"/>
        <end position="151"/>
    </location>
</feature>
<name>A0A285L9B7_9NOCA</name>
<sequence>MLRNVAALVCALLFFYGVPMEWDLSDDWSGQWLGLAAFLAGVGGLIWLATRRVRRYLREPRATGGRVDGLLLMLCVVVMFFAIYYYRLAVQYPGEFEGLVTRTDALYYTIVTLGTVGYGDIHAIGQTARIATMVQIVFDLVVIGSLLAIVSSGVTHRLETAARHAQVAEPEKAPPREHGTDDTRNPRPQNPTGDH</sequence>